<dbReference type="EMBL" id="ML733519">
    <property type="protein sequence ID" value="KAB8214887.1"/>
    <property type="molecule type" value="Genomic_DNA"/>
</dbReference>
<protein>
    <recommendedName>
        <fullName evidence="4">Cytochrome c domain-containing protein</fullName>
    </recommendedName>
</protein>
<evidence type="ECO:0000313" key="3">
    <source>
        <dbReference type="Proteomes" id="UP000326799"/>
    </source>
</evidence>
<reference evidence="2 3" key="1">
    <citation type="submission" date="2019-04" db="EMBL/GenBank/DDBJ databases">
        <title>Fungal friends and foes A comparative genomics study of 23 Aspergillus species from section Flavi.</title>
        <authorList>
            <consortium name="DOE Joint Genome Institute"/>
            <person name="Kjaerbolling I."/>
            <person name="Vesth T.C."/>
            <person name="Frisvad J.C."/>
            <person name="Nybo J.L."/>
            <person name="Theobald S."/>
            <person name="Kildgaard S."/>
            <person name="Petersen T.I."/>
            <person name="Kuo A."/>
            <person name="Sato A."/>
            <person name="Lyhne E.K."/>
            <person name="Kogle M.E."/>
            <person name="Wiebenga A."/>
            <person name="Kun R.S."/>
            <person name="Lubbers R.J."/>
            <person name="Makela M.R."/>
            <person name="Barry K."/>
            <person name="Chovatia M."/>
            <person name="Clum A."/>
            <person name="Daum C."/>
            <person name="Haridas S."/>
            <person name="He G."/>
            <person name="LaButti K."/>
            <person name="Lipzen A."/>
            <person name="Mondo S."/>
            <person name="Pangilinan J."/>
            <person name="Riley R."/>
            <person name="Salamov A."/>
            <person name="Simmons B.A."/>
            <person name="Magnuson J.K."/>
            <person name="Henrissat B."/>
            <person name="Mortensen U.H."/>
            <person name="Larsen T.O."/>
            <person name="De vries R.P."/>
            <person name="Grigoriev I.V."/>
            <person name="Machida M."/>
            <person name="Baker S.E."/>
            <person name="Andersen M.R."/>
        </authorList>
    </citation>
    <scope>NUCLEOTIDE SEQUENCE [LARGE SCALE GENOMIC DNA]</scope>
    <source>
        <strain evidence="2 3">CBS 126849</strain>
    </source>
</reference>
<keyword evidence="1" id="KW-0472">Membrane</keyword>
<dbReference type="AlphaFoldDB" id="A0A5N6EC65"/>
<feature type="transmembrane region" description="Helical" evidence="1">
    <location>
        <begin position="15"/>
        <end position="32"/>
    </location>
</feature>
<keyword evidence="1" id="KW-1133">Transmembrane helix</keyword>
<keyword evidence="1" id="KW-0812">Transmembrane</keyword>
<evidence type="ECO:0000313" key="2">
    <source>
        <dbReference type="EMBL" id="KAB8214887.1"/>
    </source>
</evidence>
<keyword evidence="3" id="KW-1185">Reference proteome</keyword>
<proteinExistence type="predicted"/>
<organism evidence="2 3">
    <name type="scientific">Aspergillus novoparasiticus</name>
    <dbReference type="NCBI Taxonomy" id="986946"/>
    <lineage>
        <taxon>Eukaryota</taxon>
        <taxon>Fungi</taxon>
        <taxon>Dikarya</taxon>
        <taxon>Ascomycota</taxon>
        <taxon>Pezizomycotina</taxon>
        <taxon>Eurotiomycetes</taxon>
        <taxon>Eurotiomycetidae</taxon>
        <taxon>Eurotiales</taxon>
        <taxon>Aspergillaceae</taxon>
        <taxon>Aspergillus</taxon>
        <taxon>Aspergillus subgen. Circumdati</taxon>
    </lineage>
</organism>
<gene>
    <name evidence="2" type="ORF">BDV33DRAFT_181927</name>
</gene>
<feature type="non-terminal residue" evidence="2">
    <location>
        <position position="71"/>
    </location>
</feature>
<evidence type="ECO:0000256" key="1">
    <source>
        <dbReference type="SAM" id="Phobius"/>
    </source>
</evidence>
<dbReference type="Proteomes" id="UP000326799">
    <property type="component" value="Unassembled WGS sequence"/>
</dbReference>
<name>A0A5N6EC65_9EURO</name>
<sequence length="71" mass="7920">MAPSGTDVQDCFGQQWGWIIIFMLLATTKYAIKSLTDDQTLKNVTCHSCHAKNAHRSSISIDFPSTVKPTY</sequence>
<accession>A0A5N6EC65</accession>
<evidence type="ECO:0008006" key="4">
    <source>
        <dbReference type="Google" id="ProtNLM"/>
    </source>
</evidence>